<dbReference type="Proteomes" id="UP001500979">
    <property type="component" value="Unassembled WGS sequence"/>
</dbReference>
<keyword evidence="2" id="KW-1185">Reference proteome</keyword>
<dbReference type="EMBL" id="BAAAUX010000019">
    <property type="protein sequence ID" value="GAA2803996.1"/>
    <property type="molecule type" value="Genomic_DNA"/>
</dbReference>
<protein>
    <submittedName>
        <fullName evidence="1">SRPBCC family protein</fullName>
    </submittedName>
</protein>
<name>A0ABN3VGU5_9PSEU</name>
<sequence length="143" mass="15203">MVAVNVPGTLPCSPEKAWSAVSDLGRFEEWLTIHQSWKGELPAEVGVGSRITEVVSVMGMANKIEWTVEEYDQPRSLKISGTGMAGVKVAFTLSVRPDGDGSVAEIDAEFSGQMIVGPIGNAVGRSTRSELEKSLAKLAELVA</sequence>
<dbReference type="Pfam" id="PF10604">
    <property type="entry name" value="Polyketide_cyc2"/>
    <property type="match status" value="1"/>
</dbReference>
<proteinExistence type="predicted"/>
<accession>A0ABN3VGU5</accession>
<dbReference type="InterPro" id="IPR023393">
    <property type="entry name" value="START-like_dom_sf"/>
</dbReference>
<dbReference type="CDD" id="cd07812">
    <property type="entry name" value="SRPBCC"/>
    <property type="match status" value="1"/>
</dbReference>
<reference evidence="1 2" key="1">
    <citation type="journal article" date="2019" name="Int. J. Syst. Evol. Microbiol.">
        <title>The Global Catalogue of Microorganisms (GCM) 10K type strain sequencing project: providing services to taxonomists for standard genome sequencing and annotation.</title>
        <authorList>
            <consortium name="The Broad Institute Genomics Platform"/>
            <consortium name="The Broad Institute Genome Sequencing Center for Infectious Disease"/>
            <person name="Wu L."/>
            <person name="Ma J."/>
        </authorList>
    </citation>
    <scope>NUCLEOTIDE SEQUENCE [LARGE SCALE GENOMIC DNA]</scope>
    <source>
        <strain evidence="1 2">JCM 9383</strain>
    </source>
</reference>
<dbReference type="RefSeq" id="WP_344682616.1">
    <property type="nucleotide sequence ID" value="NZ_BAAAUX010000019.1"/>
</dbReference>
<evidence type="ECO:0000313" key="1">
    <source>
        <dbReference type="EMBL" id="GAA2803996.1"/>
    </source>
</evidence>
<organism evidence="1 2">
    <name type="scientific">Saccharopolyspora taberi</name>
    <dbReference type="NCBI Taxonomy" id="60895"/>
    <lineage>
        <taxon>Bacteria</taxon>
        <taxon>Bacillati</taxon>
        <taxon>Actinomycetota</taxon>
        <taxon>Actinomycetes</taxon>
        <taxon>Pseudonocardiales</taxon>
        <taxon>Pseudonocardiaceae</taxon>
        <taxon>Saccharopolyspora</taxon>
    </lineage>
</organism>
<evidence type="ECO:0000313" key="2">
    <source>
        <dbReference type="Proteomes" id="UP001500979"/>
    </source>
</evidence>
<dbReference type="InterPro" id="IPR019587">
    <property type="entry name" value="Polyketide_cyclase/dehydratase"/>
</dbReference>
<gene>
    <name evidence="1" type="ORF">GCM10010470_43970</name>
</gene>
<dbReference type="Gene3D" id="3.30.530.20">
    <property type="match status" value="1"/>
</dbReference>
<comment type="caution">
    <text evidence="1">The sequence shown here is derived from an EMBL/GenBank/DDBJ whole genome shotgun (WGS) entry which is preliminary data.</text>
</comment>
<dbReference type="SUPFAM" id="SSF55961">
    <property type="entry name" value="Bet v1-like"/>
    <property type="match status" value="1"/>
</dbReference>